<dbReference type="Pfam" id="PF11750">
    <property type="entry name" value="DUF3307"/>
    <property type="match status" value="1"/>
</dbReference>
<feature type="transmembrane region" description="Helical" evidence="1">
    <location>
        <begin position="154"/>
        <end position="171"/>
    </location>
</feature>
<gene>
    <name evidence="2" type="ORF">DWX92_08650</name>
</gene>
<sequence length="172" mass="19604">MLDGVALNAWNTQEHQRNIFIVDQVIHIAILMIVSYLMIKSGKSYKYNEIVLDILNIIGISIRSIIVLIVQVLLVHKPANIFIVNIMQSYKPINKENNNTENTKKAGRMIGTIERIIMLFFLLIKQYSSVGLVLTAKSIARYNKISEDKEFAEYYLLGTLLSTICVLMISII</sequence>
<protein>
    <submittedName>
        <fullName evidence="2">DUF3307 domain-containing protein</fullName>
    </submittedName>
</protein>
<comment type="caution">
    <text evidence="2">The sequence shown here is derived from an EMBL/GenBank/DDBJ whole genome shotgun (WGS) entry which is preliminary data.</text>
</comment>
<keyword evidence="1" id="KW-0812">Transmembrane</keyword>
<organism evidence="2 3">
    <name type="scientific">Holdemanella biformis</name>
    <dbReference type="NCBI Taxonomy" id="1735"/>
    <lineage>
        <taxon>Bacteria</taxon>
        <taxon>Bacillati</taxon>
        <taxon>Bacillota</taxon>
        <taxon>Erysipelotrichia</taxon>
        <taxon>Erysipelotrichales</taxon>
        <taxon>Erysipelotrichaceae</taxon>
        <taxon>Holdemanella</taxon>
    </lineage>
</organism>
<keyword evidence="1" id="KW-1133">Transmembrane helix</keyword>
<feature type="transmembrane region" description="Helical" evidence="1">
    <location>
        <begin position="20"/>
        <end position="39"/>
    </location>
</feature>
<evidence type="ECO:0000313" key="2">
    <source>
        <dbReference type="EMBL" id="RGS45192.1"/>
    </source>
</evidence>
<dbReference type="RefSeq" id="WP_118320310.1">
    <property type="nucleotide sequence ID" value="NZ_QRVM01000042.1"/>
</dbReference>
<dbReference type="InterPro" id="IPR021737">
    <property type="entry name" value="Phage_phiKZ_Orf197"/>
</dbReference>
<proteinExistence type="predicted"/>
<name>A0A412IYP2_9FIRM</name>
<reference evidence="2 3" key="1">
    <citation type="submission" date="2018-08" db="EMBL/GenBank/DDBJ databases">
        <title>A genome reference for cultivated species of the human gut microbiota.</title>
        <authorList>
            <person name="Zou Y."/>
            <person name="Xue W."/>
            <person name="Luo G."/>
        </authorList>
    </citation>
    <scope>NUCLEOTIDE SEQUENCE [LARGE SCALE GENOMIC DNA]</scope>
    <source>
        <strain evidence="2 3">AF22-10AC</strain>
    </source>
</reference>
<dbReference type="EMBL" id="QRVM01000042">
    <property type="protein sequence ID" value="RGS45192.1"/>
    <property type="molecule type" value="Genomic_DNA"/>
</dbReference>
<accession>A0A412IYP2</accession>
<feature type="transmembrane region" description="Helical" evidence="1">
    <location>
        <begin position="51"/>
        <end position="74"/>
    </location>
</feature>
<keyword evidence="1" id="KW-0472">Membrane</keyword>
<dbReference type="AlphaFoldDB" id="A0A412IYP2"/>
<evidence type="ECO:0000256" key="1">
    <source>
        <dbReference type="SAM" id="Phobius"/>
    </source>
</evidence>
<dbReference type="Proteomes" id="UP000285274">
    <property type="component" value="Unassembled WGS sequence"/>
</dbReference>
<feature type="transmembrane region" description="Helical" evidence="1">
    <location>
        <begin position="116"/>
        <end position="134"/>
    </location>
</feature>
<evidence type="ECO:0000313" key="3">
    <source>
        <dbReference type="Proteomes" id="UP000285274"/>
    </source>
</evidence>